<reference evidence="3 4" key="1">
    <citation type="submission" date="2019-03" db="EMBL/GenBank/DDBJ databases">
        <title>Single cell metagenomics reveals metabolic interactions within the superorganism composed of flagellate Streblomastix strix and complex community of Bacteroidetes bacteria on its surface.</title>
        <authorList>
            <person name="Treitli S.C."/>
            <person name="Kolisko M."/>
            <person name="Husnik F."/>
            <person name="Keeling P."/>
            <person name="Hampl V."/>
        </authorList>
    </citation>
    <scope>NUCLEOTIDE SEQUENCE [LARGE SCALE GENOMIC DNA]</scope>
    <source>
        <strain evidence="3">ST1C</strain>
    </source>
</reference>
<proteinExistence type="predicted"/>
<dbReference type="Proteomes" id="UP000324800">
    <property type="component" value="Unassembled WGS sequence"/>
</dbReference>
<dbReference type="EMBL" id="SNRW01012743">
    <property type="protein sequence ID" value="KAA6373450.1"/>
    <property type="molecule type" value="Genomic_DNA"/>
</dbReference>
<comment type="caution">
    <text evidence="3">The sequence shown here is derived from an EMBL/GenBank/DDBJ whole genome shotgun (WGS) entry which is preliminary data.</text>
</comment>
<sequence>TVNKQQISINSYLKIKQNLHNYANQIIFPPEVGSSNPISIEGEIESEQNATFGMNEYKWLNYKKKVYAALISNDRNIFTGKDGLSIEEDSNVAVPLEVIIEEEAADDESEIDDPEKEEGLPIGIIVGIGVGALVIVAVIIIIIIVAVFISKKKKTKKQMSSYGPEMRARNLPMENQFPQNSHSLDEMNKAMESNNW</sequence>
<feature type="region of interest" description="Disordered" evidence="1">
    <location>
        <begin position="175"/>
        <end position="196"/>
    </location>
</feature>
<evidence type="ECO:0000313" key="4">
    <source>
        <dbReference type="Proteomes" id="UP000324800"/>
    </source>
</evidence>
<evidence type="ECO:0000256" key="1">
    <source>
        <dbReference type="SAM" id="MobiDB-lite"/>
    </source>
</evidence>
<keyword evidence="2" id="KW-1133">Transmembrane helix</keyword>
<name>A0A5J4UTG8_9EUKA</name>
<protein>
    <submittedName>
        <fullName evidence="3">Uncharacterized protein</fullName>
    </submittedName>
</protein>
<organism evidence="3 4">
    <name type="scientific">Streblomastix strix</name>
    <dbReference type="NCBI Taxonomy" id="222440"/>
    <lineage>
        <taxon>Eukaryota</taxon>
        <taxon>Metamonada</taxon>
        <taxon>Preaxostyla</taxon>
        <taxon>Oxymonadida</taxon>
        <taxon>Streblomastigidae</taxon>
        <taxon>Streblomastix</taxon>
    </lineage>
</organism>
<dbReference type="AlphaFoldDB" id="A0A5J4UTG8"/>
<evidence type="ECO:0000256" key="2">
    <source>
        <dbReference type="SAM" id="Phobius"/>
    </source>
</evidence>
<gene>
    <name evidence="3" type="ORF">EZS28_031023</name>
</gene>
<keyword evidence="2" id="KW-0812">Transmembrane</keyword>
<feature type="transmembrane region" description="Helical" evidence="2">
    <location>
        <begin position="122"/>
        <end position="149"/>
    </location>
</feature>
<keyword evidence="2" id="KW-0472">Membrane</keyword>
<evidence type="ECO:0000313" key="3">
    <source>
        <dbReference type="EMBL" id="KAA6373450.1"/>
    </source>
</evidence>
<feature type="non-terminal residue" evidence="3">
    <location>
        <position position="1"/>
    </location>
</feature>
<accession>A0A5J4UTG8</accession>